<reference evidence="3" key="1">
    <citation type="submission" date="2019-02" db="EMBL/GenBank/DDBJ databases">
        <authorList>
            <person name="Gruber-Vodicka R. H."/>
            <person name="Seah K. B. B."/>
        </authorList>
    </citation>
    <scope>NUCLEOTIDE SEQUENCE</scope>
    <source>
        <strain evidence="4">BECK_S127</strain>
        <strain evidence="3">BECK_S1320</strain>
        <strain evidence="2">BECK_S1321</strain>
    </source>
</reference>
<proteinExistence type="predicted"/>
<sequence length="348" mass="40342">MEYFPDARHRHRNRLDVIKSGFGEWGRFLSRVFGRNQNAPNLQAEPFARPAEEQLLNERLQEELFPEEVKEPPRGRRWEDQIDPKPKERGISWDRNKPTPYGIGTVGKDERYKYLDKSQLADHLHWDNMASGGQERCAEEPESLNCAGGLYWNLKGKNRIQGNPYVKDTYTEELGFQDVDQKMLKNKSPHYGIVPLKNLPEYAREDDVIFTNPFDKGEHVMRVGSTQGKSGYPNLASFYAGKETTKSKNWGKEGMDQLHPGSGYDFDTFNALDFGRFASNKNSPYESLRRKKPETMFVGLSSKYRSPDYEQDPKPTDYPIFSNQNFLPLLKIRKPTLYQLLSQEQENV</sequence>
<protein>
    <submittedName>
        <fullName evidence="3">Uncharacterized protein</fullName>
    </submittedName>
</protein>
<dbReference type="AlphaFoldDB" id="A0A450Z885"/>
<dbReference type="EMBL" id="CAADHB010000212">
    <property type="protein sequence ID" value="VFK81065.1"/>
    <property type="molecule type" value="Genomic_DNA"/>
</dbReference>
<accession>A0A450Z885</accession>
<evidence type="ECO:0000313" key="2">
    <source>
        <dbReference type="EMBL" id="VFK45616.1"/>
    </source>
</evidence>
<evidence type="ECO:0000313" key="4">
    <source>
        <dbReference type="EMBL" id="VFK81065.1"/>
    </source>
</evidence>
<dbReference type="EMBL" id="CAADFR010000239">
    <property type="protein sequence ID" value="VFK45616.1"/>
    <property type="molecule type" value="Genomic_DNA"/>
</dbReference>
<feature type="compositionally biased region" description="Basic and acidic residues" evidence="1">
    <location>
        <begin position="68"/>
        <end position="97"/>
    </location>
</feature>
<organism evidence="3">
    <name type="scientific">Candidatus Kentrum sp. SD</name>
    <dbReference type="NCBI Taxonomy" id="2126332"/>
    <lineage>
        <taxon>Bacteria</taxon>
        <taxon>Pseudomonadati</taxon>
        <taxon>Pseudomonadota</taxon>
        <taxon>Gammaproteobacteria</taxon>
        <taxon>Candidatus Kentrum</taxon>
    </lineage>
</organism>
<feature type="region of interest" description="Disordered" evidence="1">
    <location>
        <begin position="68"/>
        <end position="102"/>
    </location>
</feature>
<dbReference type="EMBL" id="CAADFU010000272">
    <property type="protein sequence ID" value="VFK49898.1"/>
    <property type="molecule type" value="Genomic_DNA"/>
</dbReference>
<evidence type="ECO:0000256" key="1">
    <source>
        <dbReference type="SAM" id="MobiDB-lite"/>
    </source>
</evidence>
<name>A0A450Z885_9GAMM</name>
<evidence type="ECO:0000313" key="3">
    <source>
        <dbReference type="EMBL" id="VFK49898.1"/>
    </source>
</evidence>
<gene>
    <name evidence="4" type="ORF">BECKSD772D_GA0070982_12122</name>
    <name evidence="3" type="ORF">BECKSD772E_GA0070983_12721</name>
    <name evidence="2" type="ORF">BECKSD772F_GA0070984_12393</name>
</gene>